<accession>A0A8S4SGH4</accession>
<name>A0A8S4SGH4_9NEOP</name>
<dbReference type="EMBL" id="CAKXAJ010026394">
    <property type="protein sequence ID" value="CAH2267735.1"/>
    <property type="molecule type" value="Genomic_DNA"/>
</dbReference>
<sequence length="124" mass="14805">MSRKLEAFEMWVYRRMLKISWTDRVRNSTVLQRMGKVPEVLLTIKKRKLEYFGHVMRNTKKYELLQLIVQGKVAGRRRPGRRRISWLKNLRQWFGKSTKSLFRAAVSKVEIALMIANLRKETAP</sequence>
<comment type="caution">
    <text evidence="1">The sequence shown here is derived from an EMBL/GenBank/DDBJ whole genome shotgun (WGS) entry which is preliminary data.</text>
</comment>
<gene>
    <name evidence="1" type="primary">jg4342</name>
    <name evidence="1" type="ORF">PAEG_LOCUS26231</name>
</gene>
<evidence type="ECO:0000313" key="1">
    <source>
        <dbReference type="EMBL" id="CAH2267735.1"/>
    </source>
</evidence>
<dbReference type="AlphaFoldDB" id="A0A8S4SGH4"/>
<dbReference type="Proteomes" id="UP000838756">
    <property type="component" value="Unassembled WGS sequence"/>
</dbReference>
<dbReference type="OrthoDB" id="425681at2759"/>
<evidence type="ECO:0000313" key="2">
    <source>
        <dbReference type="Proteomes" id="UP000838756"/>
    </source>
</evidence>
<protein>
    <submittedName>
        <fullName evidence="1">Jg4342 protein</fullName>
    </submittedName>
</protein>
<proteinExistence type="predicted"/>
<reference evidence="1" key="1">
    <citation type="submission" date="2022-03" db="EMBL/GenBank/DDBJ databases">
        <authorList>
            <person name="Lindestad O."/>
        </authorList>
    </citation>
    <scope>NUCLEOTIDE SEQUENCE</scope>
</reference>
<organism evidence="1 2">
    <name type="scientific">Pararge aegeria aegeria</name>
    <dbReference type="NCBI Taxonomy" id="348720"/>
    <lineage>
        <taxon>Eukaryota</taxon>
        <taxon>Metazoa</taxon>
        <taxon>Ecdysozoa</taxon>
        <taxon>Arthropoda</taxon>
        <taxon>Hexapoda</taxon>
        <taxon>Insecta</taxon>
        <taxon>Pterygota</taxon>
        <taxon>Neoptera</taxon>
        <taxon>Endopterygota</taxon>
        <taxon>Lepidoptera</taxon>
        <taxon>Glossata</taxon>
        <taxon>Ditrysia</taxon>
        <taxon>Papilionoidea</taxon>
        <taxon>Nymphalidae</taxon>
        <taxon>Satyrinae</taxon>
        <taxon>Satyrini</taxon>
        <taxon>Parargina</taxon>
        <taxon>Pararge</taxon>
    </lineage>
</organism>
<keyword evidence="2" id="KW-1185">Reference proteome</keyword>